<keyword evidence="4" id="KW-1185">Reference proteome</keyword>
<feature type="domain" description="Sulfatase-modifying factor enzyme-like" evidence="2">
    <location>
        <begin position="47"/>
        <end position="352"/>
    </location>
</feature>
<dbReference type="GO" id="GO:0120147">
    <property type="term" value="F:formylglycine-generating oxidase activity"/>
    <property type="evidence" value="ECO:0007669"/>
    <property type="project" value="TreeGrafter"/>
</dbReference>
<dbReference type="AlphaFoldDB" id="A0A504JAS8"/>
<dbReference type="SUPFAM" id="SSF56436">
    <property type="entry name" value="C-type lectin-like"/>
    <property type="match status" value="1"/>
</dbReference>
<comment type="caution">
    <text evidence="3">The sequence shown here is derived from an EMBL/GenBank/DDBJ whole genome shotgun (WGS) entry which is preliminary data.</text>
</comment>
<dbReference type="Gene3D" id="3.90.1580.10">
    <property type="entry name" value="paralog of FGE (formylglycine-generating enzyme)"/>
    <property type="match status" value="1"/>
</dbReference>
<dbReference type="PROSITE" id="PS51257">
    <property type="entry name" value="PROKAR_LIPOPROTEIN"/>
    <property type="match status" value="1"/>
</dbReference>
<name>A0A504JAS8_9FLAO</name>
<dbReference type="PANTHER" id="PTHR23150:SF19">
    <property type="entry name" value="FORMYLGLYCINE-GENERATING ENZYME"/>
    <property type="match status" value="1"/>
</dbReference>
<feature type="chain" id="PRO_5021276728" evidence="1">
    <location>
        <begin position="23"/>
        <end position="365"/>
    </location>
</feature>
<dbReference type="EMBL" id="VFWZ01000007">
    <property type="protein sequence ID" value="TPN83361.1"/>
    <property type="molecule type" value="Genomic_DNA"/>
</dbReference>
<dbReference type="InterPro" id="IPR005532">
    <property type="entry name" value="SUMF_dom"/>
</dbReference>
<reference evidence="3 4" key="1">
    <citation type="submission" date="2019-06" db="EMBL/GenBank/DDBJ databases">
        <authorList>
            <person name="Meng X."/>
        </authorList>
    </citation>
    <scope>NUCLEOTIDE SEQUENCE [LARGE SCALE GENOMIC DNA]</scope>
    <source>
        <strain evidence="3 4">M625</strain>
    </source>
</reference>
<dbReference type="InterPro" id="IPR042095">
    <property type="entry name" value="SUMF_sf"/>
</dbReference>
<dbReference type="PANTHER" id="PTHR23150">
    <property type="entry name" value="SULFATASE MODIFYING FACTOR 1, 2"/>
    <property type="match status" value="1"/>
</dbReference>
<protein>
    <submittedName>
        <fullName evidence="3">Formylglycine-generating enzyme family protein</fullName>
    </submittedName>
</protein>
<dbReference type="Proteomes" id="UP000315540">
    <property type="component" value="Unassembled WGS sequence"/>
</dbReference>
<dbReference type="RefSeq" id="WP_140595414.1">
    <property type="nucleotide sequence ID" value="NZ_VFWZ01000007.1"/>
</dbReference>
<organism evidence="3 4">
    <name type="scientific">Aquimarina algicola</name>
    <dbReference type="NCBI Taxonomy" id="2589995"/>
    <lineage>
        <taxon>Bacteria</taxon>
        <taxon>Pseudomonadati</taxon>
        <taxon>Bacteroidota</taxon>
        <taxon>Flavobacteriia</taxon>
        <taxon>Flavobacteriales</taxon>
        <taxon>Flavobacteriaceae</taxon>
        <taxon>Aquimarina</taxon>
    </lineage>
</organism>
<dbReference type="OrthoDB" id="9768004at2"/>
<feature type="signal peptide" evidence="1">
    <location>
        <begin position="1"/>
        <end position="22"/>
    </location>
</feature>
<evidence type="ECO:0000313" key="3">
    <source>
        <dbReference type="EMBL" id="TPN83361.1"/>
    </source>
</evidence>
<evidence type="ECO:0000259" key="2">
    <source>
        <dbReference type="Pfam" id="PF03781"/>
    </source>
</evidence>
<sequence length="365" mass="41713">MKYRIPIIILGVCLFMALSCNTKSNKKTEQLDTTEHQNITQKIDGPPGMKWIPNGNFTIGALMNDPEARIDEKPSHKVSMSGFWMDTTEVTNAQFKDFIKATGYVTTAEKKPDWNELKKQLPPDTPKPHDSILVAGAMVFTPIDTDNLFDWSQWWKWIKGASWKNPQGLQSSIENKDNHPVVQISWEDAKAYLDWAGKRFPTNAEWEYAARGGHDNRLYPWGDDGNISKYGNTWQGTFPHYNDLKDGYYTTSPVGNYQPNDFGLYDMAGNVWEWTSDWYNVNYYRQNAQKEITKNPGGADTPFDPNLPYTPQKILRGGSFLCHSSYCSSYRSSAIMHSSPDSSQDHVGFRGVMSQEQWEILKSKK</sequence>
<dbReference type="Pfam" id="PF03781">
    <property type="entry name" value="FGE-sulfatase"/>
    <property type="match status" value="1"/>
</dbReference>
<dbReference type="InterPro" id="IPR016187">
    <property type="entry name" value="CTDL_fold"/>
</dbReference>
<dbReference type="InterPro" id="IPR051043">
    <property type="entry name" value="Sulfatase_Mod_Factor_Kinase"/>
</dbReference>
<proteinExistence type="predicted"/>
<accession>A0A504JAS8</accession>
<keyword evidence="1" id="KW-0732">Signal</keyword>
<evidence type="ECO:0000256" key="1">
    <source>
        <dbReference type="SAM" id="SignalP"/>
    </source>
</evidence>
<evidence type="ECO:0000313" key="4">
    <source>
        <dbReference type="Proteomes" id="UP000315540"/>
    </source>
</evidence>
<gene>
    <name evidence="3" type="ORF">FHK87_19255</name>
</gene>